<keyword evidence="1" id="KW-0812">Transmembrane</keyword>
<evidence type="ECO:0000256" key="1">
    <source>
        <dbReference type="SAM" id="Phobius"/>
    </source>
</evidence>
<evidence type="ECO:0000313" key="3">
    <source>
        <dbReference type="Proteomes" id="UP000288805"/>
    </source>
</evidence>
<reference evidence="2 3" key="1">
    <citation type="journal article" date="2018" name="PLoS Genet.">
        <title>Population sequencing reveals clonal diversity and ancestral inbreeding in the grapevine cultivar Chardonnay.</title>
        <authorList>
            <person name="Roach M.J."/>
            <person name="Johnson D.L."/>
            <person name="Bohlmann J."/>
            <person name="van Vuuren H.J."/>
            <person name="Jones S.J."/>
            <person name="Pretorius I.S."/>
            <person name="Schmidt S.A."/>
            <person name="Borneman A.R."/>
        </authorList>
    </citation>
    <scope>NUCLEOTIDE SEQUENCE [LARGE SCALE GENOMIC DNA]</scope>
    <source>
        <strain evidence="3">cv. Chardonnay</strain>
        <tissue evidence="2">Leaf</tissue>
    </source>
</reference>
<dbReference type="EMBL" id="QGNW01000022">
    <property type="protein sequence ID" value="RVX14036.1"/>
    <property type="molecule type" value="Genomic_DNA"/>
</dbReference>
<comment type="caution">
    <text evidence="2">The sequence shown here is derived from an EMBL/GenBank/DDBJ whole genome shotgun (WGS) entry which is preliminary data.</text>
</comment>
<name>A0A438JYJ5_VITVI</name>
<evidence type="ECO:0000313" key="2">
    <source>
        <dbReference type="EMBL" id="RVX14036.1"/>
    </source>
</evidence>
<dbReference type="Proteomes" id="UP000288805">
    <property type="component" value="Unassembled WGS sequence"/>
</dbReference>
<keyword evidence="1" id="KW-0472">Membrane</keyword>
<protein>
    <submittedName>
        <fullName evidence="2">Uncharacterized protein</fullName>
    </submittedName>
</protein>
<gene>
    <name evidence="2" type="ORF">CK203_011434</name>
</gene>
<keyword evidence="1" id="KW-1133">Transmembrane helix</keyword>
<organism evidence="2 3">
    <name type="scientific">Vitis vinifera</name>
    <name type="common">Grape</name>
    <dbReference type="NCBI Taxonomy" id="29760"/>
    <lineage>
        <taxon>Eukaryota</taxon>
        <taxon>Viridiplantae</taxon>
        <taxon>Streptophyta</taxon>
        <taxon>Embryophyta</taxon>
        <taxon>Tracheophyta</taxon>
        <taxon>Spermatophyta</taxon>
        <taxon>Magnoliopsida</taxon>
        <taxon>eudicotyledons</taxon>
        <taxon>Gunneridae</taxon>
        <taxon>Pentapetalae</taxon>
        <taxon>rosids</taxon>
        <taxon>Vitales</taxon>
        <taxon>Vitaceae</taxon>
        <taxon>Viteae</taxon>
        <taxon>Vitis</taxon>
    </lineage>
</organism>
<feature type="transmembrane region" description="Helical" evidence="1">
    <location>
        <begin position="102"/>
        <end position="127"/>
    </location>
</feature>
<dbReference type="AlphaFoldDB" id="A0A438JYJ5"/>
<sequence>MVSLDWEVLLAVGNLDRTLEIEHDSEPYLADHYDYIYTSEYDMLFGQFAENENALTGRPPASKSVVKNLPVVVLTQGDVENNNALCAVCKDEINVGELASSYLAVTAIMGIALCHGLVYGIHALFVVMSCLQMILSMSKGETEELVASE</sequence>
<proteinExistence type="predicted"/>
<accession>A0A438JYJ5</accession>